<protein>
    <submittedName>
        <fullName evidence="1">Uncharacterized protein</fullName>
    </submittedName>
</protein>
<dbReference type="Proteomes" id="UP000664702">
    <property type="component" value="Chromosome"/>
</dbReference>
<evidence type="ECO:0000313" key="2">
    <source>
        <dbReference type="EMBL" id="UEM10894.1"/>
    </source>
</evidence>
<proteinExistence type="predicted"/>
<sequence>MPAVVDVNVLDRDFLLALAAMPVQRFQQCGVRATQLVSLPQSFLTAFKCLLGNHRPPIALHRRIVRGEKLRR</sequence>
<name>A0A939MH46_9BRAD</name>
<reference evidence="2 3" key="2">
    <citation type="journal article" date="2022" name="Int. J. Syst. Evol. Microbiol.">
        <title>Strains of Bradyrhizobium barranii sp. nov. associated with legumes native to Canada are symbionts of soybeans and belong to different subspecies (subsp. barranii subsp. nov. and subsp. apii subsp. nov.) and symbiovars (sv. glycinearum and sv. septentrionale).</title>
        <authorList>
            <person name="Bromfield E.S.P."/>
            <person name="Cloutier S."/>
            <person name="Wasai-Hara S."/>
            <person name="Minamisawa K."/>
        </authorList>
    </citation>
    <scope>NUCLEOTIDE SEQUENCE [LARGE SCALE GENOMIC DNA]</scope>
    <source>
        <strain evidence="2 3">144S4</strain>
    </source>
</reference>
<evidence type="ECO:0000313" key="3">
    <source>
        <dbReference type="Proteomes" id="UP000664702"/>
    </source>
</evidence>
<dbReference type="KEGG" id="bban:J4G43_040815"/>
<dbReference type="EMBL" id="CP086136">
    <property type="protein sequence ID" value="UEM10894.1"/>
    <property type="molecule type" value="Genomic_DNA"/>
</dbReference>
<dbReference type="RefSeq" id="WP_208088318.1">
    <property type="nucleotide sequence ID" value="NZ_CP086136.1"/>
</dbReference>
<accession>A0A939MH46</accession>
<dbReference type="AlphaFoldDB" id="A0A939MH46"/>
<dbReference type="EMBL" id="JAGEMI010000001">
    <property type="protein sequence ID" value="MBO1867349.1"/>
    <property type="molecule type" value="Genomic_DNA"/>
</dbReference>
<gene>
    <name evidence="2" type="ORF">J4G43_040815</name>
    <name evidence="1" type="ORF">J4G43_42660</name>
</gene>
<evidence type="ECO:0000313" key="1">
    <source>
        <dbReference type="EMBL" id="MBO1867349.1"/>
    </source>
</evidence>
<reference evidence="1" key="1">
    <citation type="submission" date="2021-03" db="EMBL/GenBank/DDBJ databases">
        <title>Whole Genome Sequence of Bradyrhizobium sp. Strain 144S4.</title>
        <authorList>
            <person name="Bromfield E.S.P."/>
            <person name="Cloutier S."/>
        </authorList>
    </citation>
    <scope>NUCLEOTIDE SEQUENCE [LARGE SCALE GENOMIC DNA]</scope>
    <source>
        <strain evidence="1">144S4</strain>
    </source>
</reference>
<organism evidence="1">
    <name type="scientific">Bradyrhizobium barranii subsp. barranii</name>
    <dbReference type="NCBI Taxonomy" id="2823807"/>
    <lineage>
        <taxon>Bacteria</taxon>
        <taxon>Pseudomonadati</taxon>
        <taxon>Pseudomonadota</taxon>
        <taxon>Alphaproteobacteria</taxon>
        <taxon>Hyphomicrobiales</taxon>
        <taxon>Nitrobacteraceae</taxon>
        <taxon>Bradyrhizobium</taxon>
        <taxon>Bradyrhizobium barranii</taxon>
    </lineage>
</organism>